<keyword evidence="1" id="KW-0472">Membrane</keyword>
<feature type="transmembrane region" description="Helical" evidence="1">
    <location>
        <begin position="251"/>
        <end position="271"/>
    </location>
</feature>
<gene>
    <name evidence="2" type="ORF">GCM10010334_46240</name>
</gene>
<reference evidence="2" key="2">
    <citation type="submission" date="2020-09" db="EMBL/GenBank/DDBJ databases">
        <authorList>
            <person name="Sun Q."/>
            <person name="Ohkuma M."/>
        </authorList>
    </citation>
    <scope>NUCLEOTIDE SEQUENCE</scope>
    <source>
        <strain evidence="2">JCM 4637</strain>
    </source>
</reference>
<feature type="transmembrane region" description="Helical" evidence="1">
    <location>
        <begin position="12"/>
        <end position="32"/>
    </location>
</feature>
<dbReference type="EMBL" id="BMVC01000009">
    <property type="protein sequence ID" value="GHD01024.1"/>
    <property type="molecule type" value="Genomic_DNA"/>
</dbReference>
<dbReference type="AlphaFoldDB" id="A0A919CBD8"/>
<evidence type="ECO:0000313" key="3">
    <source>
        <dbReference type="Proteomes" id="UP000638353"/>
    </source>
</evidence>
<name>A0A919CBD8_9ACTN</name>
<dbReference type="Proteomes" id="UP000638353">
    <property type="component" value="Unassembled WGS sequence"/>
</dbReference>
<sequence>MPAVWRTWHRPLVVFSLLMIASTVLTGIGLVVDDRTVVGSPVWFKPFKFSVSFAAYGLSLAWMLSLLPKGRAATVGKWAGNVVAAASVGEMVLIAGQAARGRRSHFNIETSLDASVFAAMGLTVVVLWLGSLVIAVLLLRARILERATSLAVKAGAVLALAGTGLGFLMTQPTAAQLKAGITDTVGAHGVGVADGGPAMPVTGWATTGGDLRIPHFVGMHSLQLLPLLALLLLALAPHVARLADPVVRLRLTAVAAASYAALLGLVTWQALRGQALVRPDGVTLVAADVLVAATAVGVVLALRARTVRQQQPGQYDKELAA</sequence>
<feature type="transmembrane region" description="Helical" evidence="1">
    <location>
        <begin position="47"/>
        <end position="66"/>
    </location>
</feature>
<feature type="transmembrane region" description="Helical" evidence="1">
    <location>
        <begin position="150"/>
        <end position="169"/>
    </location>
</feature>
<proteinExistence type="predicted"/>
<evidence type="ECO:0000313" key="2">
    <source>
        <dbReference type="EMBL" id="GHD01024.1"/>
    </source>
</evidence>
<comment type="caution">
    <text evidence="2">The sequence shown here is derived from an EMBL/GenBank/DDBJ whole genome shotgun (WGS) entry which is preliminary data.</text>
</comment>
<protein>
    <submittedName>
        <fullName evidence="2">Uncharacterized protein</fullName>
    </submittedName>
</protein>
<feature type="transmembrane region" description="Helical" evidence="1">
    <location>
        <begin position="78"/>
        <end position="96"/>
    </location>
</feature>
<feature type="transmembrane region" description="Helical" evidence="1">
    <location>
        <begin position="116"/>
        <end position="138"/>
    </location>
</feature>
<feature type="transmembrane region" description="Helical" evidence="1">
    <location>
        <begin position="221"/>
        <end position="239"/>
    </location>
</feature>
<keyword evidence="1" id="KW-1133">Transmembrane helix</keyword>
<keyword evidence="1" id="KW-0812">Transmembrane</keyword>
<accession>A0A919CBD8</accession>
<reference evidence="2" key="1">
    <citation type="journal article" date="2014" name="Int. J. Syst. Evol. Microbiol.">
        <title>Complete genome sequence of Corynebacterium casei LMG S-19264T (=DSM 44701T), isolated from a smear-ripened cheese.</title>
        <authorList>
            <consortium name="US DOE Joint Genome Institute (JGI-PGF)"/>
            <person name="Walter F."/>
            <person name="Albersmeier A."/>
            <person name="Kalinowski J."/>
            <person name="Ruckert C."/>
        </authorList>
    </citation>
    <scope>NUCLEOTIDE SEQUENCE</scope>
    <source>
        <strain evidence="2">JCM 4637</strain>
    </source>
</reference>
<evidence type="ECO:0000256" key="1">
    <source>
        <dbReference type="SAM" id="Phobius"/>
    </source>
</evidence>
<feature type="transmembrane region" description="Helical" evidence="1">
    <location>
        <begin position="283"/>
        <end position="302"/>
    </location>
</feature>
<organism evidence="2 3">
    <name type="scientific">Streptomyces finlayi</name>
    <dbReference type="NCBI Taxonomy" id="67296"/>
    <lineage>
        <taxon>Bacteria</taxon>
        <taxon>Bacillati</taxon>
        <taxon>Actinomycetota</taxon>
        <taxon>Actinomycetes</taxon>
        <taxon>Kitasatosporales</taxon>
        <taxon>Streptomycetaceae</taxon>
        <taxon>Streptomyces</taxon>
    </lineage>
</organism>